<gene>
    <name evidence="1" type="ORF">TWF506_004982</name>
</gene>
<dbReference type="Proteomes" id="UP001307849">
    <property type="component" value="Unassembled WGS sequence"/>
</dbReference>
<evidence type="ECO:0000313" key="1">
    <source>
        <dbReference type="EMBL" id="KAK6517804.1"/>
    </source>
</evidence>
<organism evidence="1 2">
    <name type="scientific">Arthrobotrys conoides</name>
    <dbReference type="NCBI Taxonomy" id="74498"/>
    <lineage>
        <taxon>Eukaryota</taxon>
        <taxon>Fungi</taxon>
        <taxon>Dikarya</taxon>
        <taxon>Ascomycota</taxon>
        <taxon>Pezizomycotina</taxon>
        <taxon>Orbiliomycetes</taxon>
        <taxon>Orbiliales</taxon>
        <taxon>Orbiliaceae</taxon>
        <taxon>Arthrobotrys</taxon>
    </lineage>
</organism>
<sequence length="106" mass="11914">MNNNSTNNTEAPTCLPLIPIPIDTSPRMEYLRKLLERPQEITTHIENIRAVLKAYEDGETPSRFYQNGQPVGLDEVDLEIPVWFEGGHMFTSVGSYVPRGAHMAVS</sequence>
<dbReference type="AlphaFoldDB" id="A0AAN8NDF1"/>
<accession>A0AAN8NDF1</accession>
<comment type="caution">
    <text evidence="1">The sequence shown here is derived from an EMBL/GenBank/DDBJ whole genome shotgun (WGS) entry which is preliminary data.</text>
</comment>
<protein>
    <submittedName>
        <fullName evidence="1">Uncharacterized protein</fullName>
    </submittedName>
</protein>
<proteinExistence type="predicted"/>
<reference evidence="1 2" key="1">
    <citation type="submission" date="2019-10" db="EMBL/GenBank/DDBJ databases">
        <authorList>
            <person name="Palmer J.M."/>
        </authorList>
    </citation>
    <scope>NUCLEOTIDE SEQUENCE [LARGE SCALE GENOMIC DNA]</scope>
    <source>
        <strain evidence="1 2">TWF506</strain>
    </source>
</reference>
<dbReference type="EMBL" id="JAVHJM010000002">
    <property type="protein sequence ID" value="KAK6517804.1"/>
    <property type="molecule type" value="Genomic_DNA"/>
</dbReference>
<name>A0AAN8NDF1_9PEZI</name>
<keyword evidence="2" id="KW-1185">Reference proteome</keyword>
<evidence type="ECO:0000313" key="2">
    <source>
        <dbReference type="Proteomes" id="UP001307849"/>
    </source>
</evidence>